<evidence type="ECO:0000256" key="1">
    <source>
        <dbReference type="ARBA" id="ARBA00008434"/>
    </source>
</evidence>
<name>D8LP06_ECTSI</name>
<dbReference type="PANTHER" id="PTHR23321:SF26">
    <property type="entry name" value="SMALL RIBOSOMAL SUBUNIT PROTEIN US15M"/>
    <property type="match status" value="1"/>
</dbReference>
<feature type="signal peptide" evidence="5">
    <location>
        <begin position="1"/>
        <end position="20"/>
    </location>
</feature>
<dbReference type="Gene3D" id="1.10.287.10">
    <property type="entry name" value="S15/NS1, RNA-binding"/>
    <property type="match status" value="1"/>
</dbReference>
<evidence type="ECO:0000313" key="7">
    <source>
        <dbReference type="Proteomes" id="UP000002630"/>
    </source>
</evidence>
<dbReference type="OrthoDB" id="441444at2759"/>
<evidence type="ECO:0000313" key="6">
    <source>
        <dbReference type="EMBL" id="CBN80277.1"/>
    </source>
</evidence>
<dbReference type="Proteomes" id="UP000002630">
    <property type="component" value="Linkage Group LG16"/>
</dbReference>
<keyword evidence="7" id="KW-1185">Reference proteome</keyword>
<keyword evidence="5" id="KW-0732">Signal</keyword>
<dbReference type="STRING" id="2880.D8LP06"/>
<dbReference type="HAMAP" id="MF_01343_B">
    <property type="entry name" value="Ribosomal_uS15_B"/>
    <property type="match status" value="1"/>
</dbReference>
<dbReference type="GO" id="GO:0005840">
    <property type="term" value="C:ribosome"/>
    <property type="evidence" value="ECO:0007669"/>
    <property type="project" value="UniProtKB-KW"/>
</dbReference>
<evidence type="ECO:0008006" key="8">
    <source>
        <dbReference type="Google" id="ProtNLM"/>
    </source>
</evidence>
<dbReference type="InterPro" id="IPR009068">
    <property type="entry name" value="uS15_NS1_RNA-bd_sf"/>
</dbReference>
<dbReference type="InterPro" id="IPR005290">
    <property type="entry name" value="Ribosomal_uS15_bac-type"/>
</dbReference>
<gene>
    <name evidence="6" type="ORF">Esi_0052_0010</name>
</gene>
<dbReference type="EMBL" id="FN648730">
    <property type="protein sequence ID" value="CBN80277.1"/>
    <property type="molecule type" value="Genomic_DNA"/>
</dbReference>
<dbReference type="GO" id="GO:0005737">
    <property type="term" value="C:cytoplasm"/>
    <property type="evidence" value="ECO:0007669"/>
    <property type="project" value="UniProtKB-ARBA"/>
</dbReference>
<dbReference type="SMART" id="SM01387">
    <property type="entry name" value="Ribosomal_S15"/>
    <property type="match status" value="1"/>
</dbReference>
<dbReference type="GO" id="GO:0006412">
    <property type="term" value="P:translation"/>
    <property type="evidence" value="ECO:0007669"/>
    <property type="project" value="InterPro"/>
</dbReference>
<dbReference type="Pfam" id="PF00312">
    <property type="entry name" value="Ribosomal_S15"/>
    <property type="match status" value="1"/>
</dbReference>
<reference evidence="6 7" key="1">
    <citation type="journal article" date="2010" name="Nature">
        <title>The Ectocarpus genome and the independent evolution of multicellularity in brown algae.</title>
        <authorList>
            <person name="Cock J.M."/>
            <person name="Sterck L."/>
            <person name="Rouze P."/>
            <person name="Scornet D."/>
            <person name="Allen A.E."/>
            <person name="Amoutzias G."/>
            <person name="Anthouard V."/>
            <person name="Artiguenave F."/>
            <person name="Aury J.M."/>
            <person name="Badger J.H."/>
            <person name="Beszteri B."/>
            <person name="Billiau K."/>
            <person name="Bonnet E."/>
            <person name="Bothwell J.H."/>
            <person name="Bowler C."/>
            <person name="Boyen C."/>
            <person name="Brownlee C."/>
            <person name="Carrano C.J."/>
            <person name="Charrier B."/>
            <person name="Cho G.Y."/>
            <person name="Coelho S.M."/>
            <person name="Collen J."/>
            <person name="Corre E."/>
            <person name="Da Silva C."/>
            <person name="Delage L."/>
            <person name="Delaroque N."/>
            <person name="Dittami S.M."/>
            <person name="Doulbeau S."/>
            <person name="Elias M."/>
            <person name="Farnham G."/>
            <person name="Gachon C.M."/>
            <person name="Gschloessl B."/>
            <person name="Heesch S."/>
            <person name="Jabbari K."/>
            <person name="Jubin C."/>
            <person name="Kawai H."/>
            <person name="Kimura K."/>
            <person name="Kloareg B."/>
            <person name="Kupper F.C."/>
            <person name="Lang D."/>
            <person name="Le Bail A."/>
            <person name="Leblanc C."/>
            <person name="Lerouge P."/>
            <person name="Lohr M."/>
            <person name="Lopez P.J."/>
            <person name="Martens C."/>
            <person name="Maumus F."/>
            <person name="Michel G."/>
            <person name="Miranda-Saavedra D."/>
            <person name="Morales J."/>
            <person name="Moreau H."/>
            <person name="Motomura T."/>
            <person name="Nagasato C."/>
            <person name="Napoli C.A."/>
            <person name="Nelson D.R."/>
            <person name="Nyvall-Collen P."/>
            <person name="Peters A.F."/>
            <person name="Pommier C."/>
            <person name="Potin P."/>
            <person name="Poulain J."/>
            <person name="Quesneville H."/>
            <person name="Read B."/>
            <person name="Rensing S.A."/>
            <person name="Ritter A."/>
            <person name="Rousvoal S."/>
            <person name="Samanta M."/>
            <person name="Samson G."/>
            <person name="Schroeder D.C."/>
            <person name="Segurens B."/>
            <person name="Strittmatter M."/>
            <person name="Tonon T."/>
            <person name="Tregear J.W."/>
            <person name="Valentin K."/>
            <person name="von Dassow P."/>
            <person name="Yamagishi T."/>
            <person name="Van de Peer Y."/>
            <person name="Wincker P."/>
        </authorList>
    </citation>
    <scope>NUCLEOTIDE SEQUENCE [LARGE SCALE GENOMIC DNA]</scope>
    <source>
        <strain evidence="7">Ec32 / CCAP1310/4</strain>
    </source>
</reference>
<keyword evidence="2 4" id="KW-0689">Ribosomal protein</keyword>
<evidence type="ECO:0000256" key="3">
    <source>
        <dbReference type="ARBA" id="ARBA00023274"/>
    </source>
</evidence>
<keyword evidence="3 4" id="KW-0687">Ribonucleoprotein</keyword>
<sequence length="240" mass="26770">MYNLLCVAAAALACLSTANAFGLGGGAARGACRVSRASKAASSVTSVARRSLVPPSMSTMEASGAADVLADLDELDSVMGVETQDQQDLKPKQAYLNKLAGQAAQLKWRKNDQDTGSPRIVVAILTEKIVYLTKHMQQHPHDYHSRRGLITMVNKRRRQLNYYFKKEPKECLEMCATLGIRFRPKTKVRGREQRYAAYTNTKSKIGNARRTAMLNKERVDHKQVLKEQKLAARRARGYDK</sequence>
<dbReference type="AlphaFoldDB" id="D8LP06"/>
<evidence type="ECO:0000256" key="2">
    <source>
        <dbReference type="ARBA" id="ARBA00022980"/>
    </source>
</evidence>
<organism evidence="6 7">
    <name type="scientific">Ectocarpus siliculosus</name>
    <name type="common">Brown alga</name>
    <name type="synonym">Conferva siliculosa</name>
    <dbReference type="NCBI Taxonomy" id="2880"/>
    <lineage>
        <taxon>Eukaryota</taxon>
        <taxon>Sar</taxon>
        <taxon>Stramenopiles</taxon>
        <taxon>Ochrophyta</taxon>
        <taxon>PX clade</taxon>
        <taxon>Phaeophyceae</taxon>
        <taxon>Ectocarpales</taxon>
        <taxon>Ectocarpaceae</taxon>
        <taxon>Ectocarpus</taxon>
    </lineage>
</organism>
<feature type="chain" id="PRO_5003117393" description="30S ribosomal protein S15" evidence="5">
    <location>
        <begin position="21"/>
        <end position="240"/>
    </location>
</feature>
<dbReference type="CDD" id="cd00353">
    <property type="entry name" value="Ribosomal_S15p_S13e"/>
    <property type="match status" value="1"/>
</dbReference>
<evidence type="ECO:0000256" key="5">
    <source>
        <dbReference type="SAM" id="SignalP"/>
    </source>
</evidence>
<dbReference type="GO" id="GO:0003735">
    <property type="term" value="F:structural constituent of ribosome"/>
    <property type="evidence" value="ECO:0007669"/>
    <property type="project" value="InterPro"/>
</dbReference>
<dbReference type="InterPro" id="IPR000589">
    <property type="entry name" value="Ribosomal_uS15"/>
</dbReference>
<dbReference type="PANTHER" id="PTHR23321">
    <property type="entry name" value="RIBOSOMAL PROTEIN S15, BACTERIAL AND ORGANELLAR"/>
    <property type="match status" value="1"/>
</dbReference>
<dbReference type="InParanoid" id="D8LP06"/>
<dbReference type="SUPFAM" id="SSF47060">
    <property type="entry name" value="S15/NS1 RNA-binding domain"/>
    <property type="match status" value="1"/>
</dbReference>
<accession>D8LP06</accession>
<protein>
    <recommendedName>
        <fullName evidence="8">30S ribosomal protein S15</fullName>
    </recommendedName>
</protein>
<dbReference type="NCBIfam" id="TIGR00952">
    <property type="entry name" value="S15_bact"/>
    <property type="match status" value="1"/>
</dbReference>
<dbReference type="OMA" id="ECLEMCA"/>
<dbReference type="GO" id="GO:1990904">
    <property type="term" value="C:ribonucleoprotein complex"/>
    <property type="evidence" value="ECO:0007669"/>
    <property type="project" value="UniProtKB-KW"/>
</dbReference>
<comment type="similarity">
    <text evidence="1 4">Belongs to the universal ribosomal protein uS15 family.</text>
</comment>
<proteinExistence type="inferred from homology"/>
<dbReference type="EMBL" id="FN649741">
    <property type="protein sequence ID" value="CBN80277.1"/>
    <property type="molecule type" value="Genomic_DNA"/>
</dbReference>
<evidence type="ECO:0000256" key="4">
    <source>
        <dbReference type="RuleBase" id="RU003919"/>
    </source>
</evidence>